<evidence type="ECO:0000259" key="4">
    <source>
        <dbReference type="PROSITE" id="PS51718"/>
    </source>
</evidence>
<accession>A0A8K0VRY2</accession>
<dbReference type="GO" id="GO:0005525">
    <property type="term" value="F:GTP binding"/>
    <property type="evidence" value="ECO:0007669"/>
    <property type="project" value="InterPro"/>
</dbReference>
<feature type="region of interest" description="Disordered" evidence="3">
    <location>
        <begin position="666"/>
        <end position="693"/>
    </location>
</feature>
<feature type="compositionally biased region" description="Polar residues" evidence="3">
    <location>
        <begin position="666"/>
        <end position="688"/>
    </location>
</feature>
<dbReference type="PANTHER" id="PTHR11566:SF21">
    <property type="entry name" value="DYNAMIN RELATED PROTEIN 1, ISOFORM A"/>
    <property type="match status" value="1"/>
</dbReference>
<dbReference type="GO" id="GO:0000266">
    <property type="term" value="P:mitochondrial fission"/>
    <property type="evidence" value="ECO:0007669"/>
    <property type="project" value="TreeGrafter"/>
</dbReference>
<dbReference type="CDD" id="cd08771">
    <property type="entry name" value="DLP_1"/>
    <property type="match status" value="1"/>
</dbReference>
<dbReference type="GO" id="GO:0008017">
    <property type="term" value="F:microtubule binding"/>
    <property type="evidence" value="ECO:0007669"/>
    <property type="project" value="TreeGrafter"/>
</dbReference>
<dbReference type="PANTHER" id="PTHR11566">
    <property type="entry name" value="DYNAMIN"/>
    <property type="match status" value="1"/>
</dbReference>
<dbReference type="InterPro" id="IPR000375">
    <property type="entry name" value="Dynamin_stalk"/>
</dbReference>
<comment type="caution">
    <text evidence="5">The sequence shown here is derived from an EMBL/GenBank/DDBJ whole genome shotgun (WGS) entry which is preliminary data.</text>
</comment>
<dbReference type="Pfam" id="PF01031">
    <property type="entry name" value="Dynamin_M"/>
    <property type="match status" value="1"/>
</dbReference>
<gene>
    <name evidence="5" type="ORF">FB567DRAFT_540588</name>
</gene>
<dbReference type="GO" id="GO:0005874">
    <property type="term" value="C:microtubule"/>
    <property type="evidence" value="ECO:0007669"/>
    <property type="project" value="TreeGrafter"/>
</dbReference>
<dbReference type="InterPro" id="IPR027417">
    <property type="entry name" value="P-loop_NTPase"/>
</dbReference>
<keyword evidence="2" id="KW-0342">GTP-binding</keyword>
<evidence type="ECO:0000256" key="1">
    <source>
        <dbReference type="ARBA" id="ARBA00022741"/>
    </source>
</evidence>
<dbReference type="PRINTS" id="PR00195">
    <property type="entry name" value="DYNAMIN"/>
</dbReference>
<dbReference type="PROSITE" id="PS51718">
    <property type="entry name" value="G_DYNAMIN_2"/>
    <property type="match status" value="1"/>
</dbReference>
<evidence type="ECO:0000256" key="2">
    <source>
        <dbReference type="ARBA" id="ARBA00023134"/>
    </source>
</evidence>
<dbReference type="InterPro" id="IPR045063">
    <property type="entry name" value="Dynamin_N"/>
</dbReference>
<protein>
    <submittedName>
        <fullName evidence="5">P-loop containing nucleoside triphosphate hydrolase protein</fullName>
    </submittedName>
</protein>
<dbReference type="GO" id="GO:0005739">
    <property type="term" value="C:mitochondrion"/>
    <property type="evidence" value="ECO:0007669"/>
    <property type="project" value="TreeGrafter"/>
</dbReference>
<dbReference type="GO" id="GO:0006897">
    <property type="term" value="P:endocytosis"/>
    <property type="evidence" value="ECO:0007669"/>
    <property type="project" value="TreeGrafter"/>
</dbReference>
<dbReference type="EMBL" id="JAGMVJ010000030">
    <property type="protein sequence ID" value="KAH7069303.1"/>
    <property type="molecule type" value="Genomic_DNA"/>
</dbReference>
<dbReference type="GO" id="GO:0016559">
    <property type="term" value="P:peroxisome fission"/>
    <property type="evidence" value="ECO:0007669"/>
    <property type="project" value="TreeGrafter"/>
</dbReference>
<organism evidence="5 6">
    <name type="scientific">Paraphoma chrysanthemicola</name>
    <dbReference type="NCBI Taxonomy" id="798071"/>
    <lineage>
        <taxon>Eukaryota</taxon>
        <taxon>Fungi</taxon>
        <taxon>Dikarya</taxon>
        <taxon>Ascomycota</taxon>
        <taxon>Pezizomycotina</taxon>
        <taxon>Dothideomycetes</taxon>
        <taxon>Pleosporomycetidae</taxon>
        <taxon>Pleosporales</taxon>
        <taxon>Pleosporineae</taxon>
        <taxon>Phaeosphaeriaceae</taxon>
        <taxon>Paraphoma</taxon>
    </lineage>
</organism>
<evidence type="ECO:0000313" key="5">
    <source>
        <dbReference type="EMBL" id="KAH7069303.1"/>
    </source>
</evidence>
<dbReference type="Gene3D" id="3.40.50.300">
    <property type="entry name" value="P-loop containing nucleotide triphosphate hydrolases"/>
    <property type="match status" value="1"/>
</dbReference>
<dbReference type="FunFam" id="3.40.50.300:FF:001425">
    <property type="entry name" value="Dynamin GTPase, putative"/>
    <property type="match status" value="1"/>
</dbReference>
<dbReference type="InterPro" id="IPR030381">
    <property type="entry name" value="G_DYNAMIN_dom"/>
</dbReference>
<evidence type="ECO:0000313" key="6">
    <source>
        <dbReference type="Proteomes" id="UP000813461"/>
    </source>
</evidence>
<dbReference type="GO" id="GO:0048312">
    <property type="term" value="P:intracellular distribution of mitochondria"/>
    <property type="evidence" value="ECO:0007669"/>
    <property type="project" value="TreeGrafter"/>
</dbReference>
<keyword evidence="6" id="KW-1185">Reference proteome</keyword>
<dbReference type="GO" id="GO:0016020">
    <property type="term" value="C:membrane"/>
    <property type="evidence" value="ECO:0007669"/>
    <property type="project" value="TreeGrafter"/>
</dbReference>
<dbReference type="Proteomes" id="UP000813461">
    <property type="component" value="Unassembled WGS sequence"/>
</dbReference>
<keyword evidence="1" id="KW-0547">Nucleotide-binding</keyword>
<dbReference type="InterPro" id="IPR001401">
    <property type="entry name" value="Dynamin_GTPase"/>
</dbReference>
<name>A0A8K0VRY2_9PLEO</name>
<dbReference type="SUPFAM" id="SSF52540">
    <property type="entry name" value="P-loop containing nucleoside triphosphate hydrolases"/>
    <property type="match status" value="1"/>
</dbReference>
<keyword evidence="5" id="KW-0378">Hydrolase</keyword>
<reference evidence="5" key="1">
    <citation type="journal article" date="2021" name="Nat. Commun.">
        <title>Genetic determinants of endophytism in the Arabidopsis root mycobiome.</title>
        <authorList>
            <person name="Mesny F."/>
            <person name="Miyauchi S."/>
            <person name="Thiergart T."/>
            <person name="Pickel B."/>
            <person name="Atanasova L."/>
            <person name="Karlsson M."/>
            <person name="Huettel B."/>
            <person name="Barry K.W."/>
            <person name="Haridas S."/>
            <person name="Chen C."/>
            <person name="Bauer D."/>
            <person name="Andreopoulos W."/>
            <person name="Pangilinan J."/>
            <person name="LaButti K."/>
            <person name="Riley R."/>
            <person name="Lipzen A."/>
            <person name="Clum A."/>
            <person name="Drula E."/>
            <person name="Henrissat B."/>
            <person name="Kohler A."/>
            <person name="Grigoriev I.V."/>
            <person name="Martin F.M."/>
            <person name="Hacquard S."/>
        </authorList>
    </citation>
    <scope>NUCLEOTIDE SEQUENCE</scope>
    <source>
        <strain evidence="5">MPI-SDFR-AT-0120</strain>
    </source>
</reference>
<feature type="domain" description="Dynamin-type G" evidence="4">
    <location>
        <begin position="120"/>
        <end position="407"/>
    </location>
</feature>
<proteinExistence type="predicted"/>
<dbReference type="AlphaFoldDB" id="A0A8K0VRY2"/>
<sequence>MYLEHVGFSAAGAEETSGTILGQDGLRGIKEGFQYLFRDASIIHQITKHAKHLYTKQLSNMIPDTPTSPTFFDATSRTPTTTMASEKPFERSLDQLQTPEQLKLVDTIEELRNRGLGQLGIDLPQLIVCGDQSSGKSSLLEGLTRLRFPIDDEQCTTFATEVVLRRELSFNITCTIIPGKSRSPKDRKELGGFKQSFSSSKDFQLPLVIKDAKEIMTRGLPKGQSGVVEDVLRVQYSGPDLPSLTIVDLPGMIEDKVEGADDEADRILELVTSYMQNEKTIILAVIHTGSHFDNQKVFKQLKIYDPQYKRTLGIITKPDRIDSGSPEEKKLIRVAKNEQYPFQHRWHAVRNRSSKHNKQSDTERDEIERKFFDTGLWACVRRQDVGIESLRAKLSRVLLEHVIKELPSIVKAVQLALTSKRASLRQLGDARETSKDQRSYLISHAQDFHSLTQDALRGVYTNPFFGISSPDKQSSARLRTAVQNLNMAFADVMIRKGNKWYIPADRLTVDQSSHFEAWDLTTQEYDAKFEDPQYKDRADFLDNHIGGYVRQSRQAGLPSVINPLVIGEVFREMSEKWRDIATHHLHEVFSAIQLYVETALQSLMDTYTFKLLMLKHVQPSLDRRWEKVEEKLEELLVPFTEQDPLTYDPGFAKTVKDLRVARYSAEQTPGTLGKQQSFGFKQSNPSKPSSDRNQRLLTESLDEFTNSDILDLVTTYYKVRTT</sequence>
<dbReference type="GO" id="GO:0003924">
    <property type="term" value="F:GTPase activity"/>
    <property type="evidence" value="ECO:0007669"/>
    <property type="project" value="InterPro"/>
</dbReference>
<evidence type="ECO:0000256" key="3">
    <source>
        <dbReference type="SAM" id="MobiDB-lite"/>
    </source>
</evidence>
<dbReference type="Pfam" id="PF00350">
    <property type="entry name" value="Dynamin_N"/>
    <property type="match status" value="1"/>
</dbReference>
<dbReference type="InterPro" id="IPR022812">
    <property type="entry name" value="Dynamin"/>
</dbReference>
<dbReference type="OrthoDB" id="415706at2759"/>
<dbReference type="SMART" id="SM00053">
    <property type="entry name" value="DYNc"/>
    <property type="match status" value="1"/>
</dbReference>